<accession>A0A2K1K9U0</accession>
<evidence type="ECO:0000313" key="2">
    <source>
        <dbReference type="EMBL" id="PNR50545.1"/>
    </source>
</evidence>
<dbReference type="EMBL" id="ABEU02000007">
    <property type="protein sequence ID" value="PNR50545.1"/>
    <property type="molecule type" value="Genomic_DNA"/>
</dbReference>
<reference evidence="2 4" key="2">
    <citation type="journal article" date="2018" name="Plant J.">
        <title>The Physcomitrella patens chromosome-scale assembly reveals moss genome structure and evolution.</title>
        <authorList>
            <person name="Lang D."/>
            <person name="Ullrich K.K."/>
            <person name="Murat F."/>
            <person name="Fuchs J."/>
            <person name="Jenkins J."/>
            <person name="Haas F.B."/>
            <person name="Piednoel M."/>
            <person name="Gundlach H."/>
            <person name="Van Bel M."/>
            <person name="Meyberg R."/>
            <person name="Vives C."/>
            <person name="Morata J."/>
            <person name="Symeonidi A."/>
            <person name="Hiss M."/>
            <person name="Muchero W."/>
            <person name="Kamisugi Y."/>
            <person name="Saleh O."/>
            <person name="Blanc G."/>
            <person name="Decker E.L."/>
            <person name="van Gessel N."/>
            <person name="Grimwood J."/>
            <person name="Hayes R.D."/>
            <person name="Graham S.W."/>
            <person name="Gunter L.E."/>
            <person name="McDaniel S.F."/>
            <person name="Hoernstein S.N.W."/>
            <person name="Larsson A."/>
            <person name="Li F.W."/>
            <person name="Perroud P.F."/>
            <person name="Phillips J."/>
            <person name="Ranjan P."/>
            <person name="Rokshar D.S."/>
            <person name="Rothfels C.J."/>
            <person name="Schneider L."/>
            <person name="Shu S."/>
            <person name="Stevenson D.W."/>
            <person name="Thummler F."/>
            <person name="Tillich M."/>
            <person name="Villarreal Aguilar J.C."/>
            <person name="Widiez T."/>
            <person name="Wong G.K."/>
            <person name="Wymore A."/>
            <person name="Zhang Y."/>
            <person name="Zimmer A.D."/>
            <person name="Quatrano R.S."/>
            <person name="Mayer K.F.X."/>
            <person name="Goodstein D."/>
            <person name="Casacuberta J.M."/>
            <person name="Vandepoele K."/>
            <person name="Reski R."/>
            <person name="Cuming A.C."/>
            <person name="Tuskan G.A."/>
            <person name="Maumus F."/>
            <person name="Salse J."/>
            <person name="Schmutz J."/>
            <person name="Rensing S.A."/>
        </authorList>
    </citation>
    <scope>NUCLEOTIDE SEQUENCE [LARGE SCALE GENOMIC DNA]</scope>
    <source>
        <strain evidence="3 4">cv. Gransden 2004</strain>
    </source>
</reference>
<feature type="transmembrane region" description="Helical" evidence="1">
    <location>
        <begin position="64"/>
        <end position="82"/>
    </location>
</feature>
<evidence type="ECO:0000313" key="3">
    <source>
        <dbReference type="EnsemblPlants" id="PAC:32923874.CDS.1"/>
    </source>
</evidence>
<gene>
    <name evidence="2" type="ORF">PHYPA_009731</name>
</gene>
<dbReference type="EnsemblPlants" id="Pp3c7_999V3.1">
    <property type="protein sequence ID" value="PAC:32923874.CDS.1"/>
    <property type="gene ID" value="Pp3c7_999"/>
</dbReference>
<keyword evidence="4" id="KW-1185">Reference proteome</keyword>
<name>A0A2K1K9U0_PHYPA</name>
<reference evidence="2 4" key="1">
    <citation type="journal article" date="2008" name="Science">
        <title>The Physcomitrella genome reveals evolutionary insights into the conquest of land by plants.</title>
        <authorList>
            <person name="Rensing S."/>
            <person name="Lang D."/>
            <person name="Zimmer A."/>
            <person name="Terry A."/>
            <person name="Salamov A."/>
            <person name="Shapiro H."/>
            <person name="Nishiyama T."/>
            <person name="Perroud P.-F."/>
            <person name="Lindquist E."/>
            <person name="Kamisugi Y."/>
            <person name="Tanahashi T."/>
            <person name="Sakakibara K."/>
            <person name="Fujita T."/>
            <person name="Oishi K."/>
            <person name="Shin-I T."/>
            <person name="Kuroki Y."/>
            <person name="Toyoda A."/>
            <person name="Suzuki Y."/>
            <person name="Hashimoto A."/>
            <person name="Yamaguchi K."/>
            <person name="Sugano A."/>
            <person name="Kohara Y."/>
            <person name="Fujiyama A."/>
            <person name="Anterola A."/>
            <person name="Aoki S."/>
            <person name="Ashton N."/>
            <person name="Barbazuk W.B."/>
            <person name="Barker E."/>
            <person name="Bennetzen J."/>
            <person name="Bezanilla M."/>
            <person name="Blankenship R."/>
            <person name="Cho S.H."/>
            <person name="Dutcher S."/>
            <person name="Estelle M."/>
            <person name="Fawcett J.A."/>
            <person name="Gundlach H."/>
            <person name="Hanada K."/>
            <person name="Heyl A."/>
            <person name="Hicks K.A."/>
            <person name="Hugh J."/>
            <person name="Lohr M."/>
            <person name="Mayer K."/>
            <person name="Melkozernov A."/>
            <person name="Murata T."/>
            <person name="Nelson D."/>
            <person name="Pils B."/>
            <person name="Prigge M."/>
            <person name="Reiss B."/>
            <person name="Renner T."/>
            <person name="Rombauts S."/>
            <person name="Rushton P."/>
            <person name="Sanderfoot A."/>
            <person name="Schween G."/>
            <person name="Shiu S.-H."/>
            <person name="Stueber K."/>
            <person name="Theodoulou F.L."/>
            <person name="Tu H."/>
            <person name="Van de Peer Y."/>
            <person name="Verrier P.J."/>
            <person name="Waters E."/>
            <person name="Wood A."/>
            <person name="Yang L."/>
            <person name="Cove D."/>
            <person name="Cuming A."/>
            <person name="Hasebe M."/>
            <person name="Lucas S."/>
            <person name="Mishler D.B."/>
            <person name="Reski R."/>
            <person name="Grigoriev I."/>
            <person name="Quatrano R.S."/>
            <person name="Boore J.L."/>
        </authorList>
    </citation>
    <scope>NUCLEOTIDE SEQUENCE [LARGE SCALE GENOMIC DNA]</scope>
    <source>
        <strain evidence="3 4">cv. Gransden 2004</strain>
    </source>
</reference>
<evidence type="ECO:0000256" key="1">
    <source>
        <dbReference type="SAM" id="Phobius"/>
    </source>
</evidence>
<protein>
    <submittedName>
        <fullName evidence="2 3">Uncharacterized protein</fullName>
    </submittedName>
</protein>
<organism evidence="2">
    <name type="scientific">Physcomitrium patens</name>
    <name type="common">Spreading-leaved earth moss</name>
    <name type="synonym">Physcomitrella patens</name>
    <dbReference type="NCBI Taxonomy" id="3218"/>
    <lineage>
        <taxon>Eukaryota</taxon>
        <taxon>Viridiplantae</taxon>
        <taxon>Streptophyta</taxon>
        <taxon>Embryophyta</taxon>
        <taxon>Bryophyta</taxon>
        <taxon>Bryophytina</taxon>
        <taxon>Bryopsida</taxon>
        <taxon>Funariidae</taxon>
        <taxon>Funariales</taxon>
        <taxon>Funariaceae</taxon>
        <taxon>Physcomitrium</taxon>
    </lineage>
</organism>
<evidence type="ECO:0000313" key="4">
    <source>
        <dbReference type="Proteomes" id="UP000006727"/>
    </source>
</evidence>
<feature type="transmembrane region" description="Helical" evidence="1">
    <location>
        <begin position="94"/>
        <end position="113"/>
    </location>
</feature>
<dbReference type="AlphaFoldDB" id="A0A2K1K9U0"/>
<feature type="transmembrane region" description="Helical" evidence="1">
    <location>
        <begin position="6"/>
        <end position="27"/>
    </location>
</feature>
<sequence length="130" mass="14378">MDFTWLIPLWWHCGHCVGVALLCPLIHAASSMDGVIMSGWSYSCYLPLLWVADLLPCHCSSPTPFFVVRVLSALIVSVFFFCKSYCSSSAPCVPFCLQLLLVFYVSFLSLLLLTFSPVSWESTCCAGSSM</sequence>
<keyword evidence="1" id="KW-1133">Transmembrane helix</keyword>
<dbReference type="InParanoid" id="A0A2K1K9U0"/>
<dbReference type="Gramene" id="Pp3c7_999V3.1">
    <property type="protein sequence ID" value="PAC:32923874.CDS.1"/>
    <property type="gene ID" value="Pp3c7_999"/>
</dbReference>
<dbReference type="Proteomes" id="UP000006727">
    <property type="component" value="Chromosome 7"/>
</dbReference>
<keyword evidence="1" id="KW-0812">Transmembrane</keyword>
<proteinExistence type="predicted"/>
<reference evidence="3" key="3">
    <citation type="submission" date="2020-12" db="UniProtKB">
        <authorList>
            <consortium name="EnsemblPlants"/>
        </authorList>
    </citation>
    <scope>IDENTIFICATION</scope>
</reference>
<keyword evidence="1" id="KW-0472">Membrane</keyword>